<dbReference type="AlphaFoldDB" id="A0A1E3NM99"/>
<dbReference type="RefSeq" id="XP_019018377.1">
    <property type="nucleotide sequence ID" value="XM_019159732.1"/>
</dbReference>
<accession>A0A1E3NM99</accession>
<keyword evidence="3" id="KW-1185">Reference proteome</keyword>
<evidence type="ECO:0000313" key="2">
    <source>
        <dbReference type="EMBL" id="ODQ47264.1"/>
    </source>
</evidence>
<gene>
    <name evidence="2" type="ORF">PICMEDRAFT_109405</name>
</gene>
<keyword evidence="1" id="KW-0472">Membrane</keyword>
<sequence length="86" mass="9647">MITMLYFNCLDKCPLPTCCCFPLSLPQSAHLIVSLGTMSLVPYPMRVHGSSSAMKFFILTNSCLLMSSGVVIFPFLKLNNPEYQRH</sequence>
<feature type="transmembrane region" description="Helical" evidence="1">
    <location>
        <begin position="56"/>
        <end position="76"/>
    </location>
</feature>
<evidence type="ECO:0000313" key="3">
    <source>
        <dbReference type="Proteomes" id="UP000094455"/>
    </source>
</evidence>
<organism evidence="2 3">
    <name type="scientific">Pichia membranifaciens NRRL Y-2026</name>
    <dbReference type="NCBI Taxonomy" id="763406"/>
    <lineage>
        <taxon>Eukaryota</taxon>
        <taxon>Fungi</taxon>
        <taxon>Dikarya</taxon>
        <taxon>Ascomycota</taxon>
        <taxon>Saccharomycotina</taxon>
        <taxon>Pichiomycetes</taxon>
        <taxon>Pichiales</taxon>
        <taxon>Pichiaceae</taxon>
        <taxon>Pichia</taxon>
    </lineage>
</organism>
<name>A0A1E3NM99_9ASCO</name>
<dbReference type="EMBL" id="KV454002">
    <property type="protein sequence ID" value="ODQ47264.1"/>
    <property type="molecule type" value="Genomic_DNA"/>
</dbReference>
<dbReference type="GeneID" id="30176419"/>
<dbReference type="Proteomes" id="UP000094455">
    <property type="component" value="Unassembled WGS sequence"/>
</dbReference>
<reference evidence="2 3" key="1">
    <citation type="journal article" date="2016" name="Proc. Natl. Acad. Sci. U.S.A.">
        <title>Comparative genomics of biotechnologically important yeasts.</title>
        <authorList>
            <person name="Riley R."/>
            <person name="Haridas S."/>
            <person name="Wolfe K.H."/>
            <person name="Lopes M.R."/>
            <person name="Hittinger C.T."/>
            <person name="Goeker M."/>
            <person name="Salamov A.A."/>
            <person name="Wisecaver J.H."/>
            <person name="Long T.M."/>
            <person name="Calvey C.H."/>
            <person name="Aerts A.L."/>
            <person name="Barry K.W."/>
            <person name="Choi C."/>
            <person name="Clum A."/>
            <person name="Coughlan A.Y."/>
            <person name="Deshpande S."/>
            <person name="Douglass A.P."/>
            <person name="Hanson S.J."/>
            <person name="Klenk H.-P."/>
            <person name="LaButti K.M."/>
            <person name="Lapidus A."/>
            <person name="Lindquist E.A."/>
            <person name="Lipzen A.M."/>
            <person name="Meier-Kolthoff J.P."/>
            <person name="Ohm R.A."/>
            <person name="Otillar R.P."/>
            <person name="Pangilinan J.L."/>
            <person name="Peng Y."/>
            <person name="Rokas A."/>
            <person name="Rosa C.A."/>
            <person name="Scheuner C."/>
            <person name="Sibirny A.A."/>
            <person name="Slot J.C."/>
            <person name="Stielow J.B."/>
            <person name="Sun H."/>
            <person name="Kurtzman C.P."/>
            <person name="Blackwell M."/>
            <person name="Grigoriev I.V."/>
            <person name="Jeffries T.W."/>
        </authorList>
    </citation>
    <scope>NUCLEOTIDE SEQUENCE [LARGE SCALE GENOMIC DNA]</scope>
    <source>
        <strain evidence="2 3">NRRL Y-2026</strain>
    </source>
</reference>
<keyword evidence="1" id="KW-1133">Transmembrane helix</keyword>
<proteinExistence type="predicted"/>
<keyword evidence="1" id="KW-0812">Transmembrane</keyword>
<protein>
    <submittedName>
        <fullName evidence="2">Uncharacterized protein</fullName>
    </submittedName>
</protein>
<evidence type="ECO:0000256" key="1">
    <source>
        <dbReference type="SAM" id="Phobius"/>
    </source>
</evidence>